<evidence type="ECO:0000256" key="3">
    <source>
        <dbReference type="ARBA" id="ARBA00022840"/>
    </source>
</evidence>
<dbReference type="NCBIfam" id="TIGR00636">
    <property type="entry name" value="PduO_Nterm"/>
    <property type="match status" value="1"/>
</dbReference>
<evidence type="ECO:0000256" key="2">
    <source>
        <dbReference type="ARBA" id="ARBA00022741"/>
    </source>
</evidence>
<keyword evidence="4" id="KW-0169">Cobalamin biosynthesis</keyword>
<dbReference type="InterPro" id="IPR036451">
    <property type="entry name" value="CblAdoTrfase-like_sf"/>
</dbReference>
<accession>A0A0G0HCV3</accession>
<evidence type="ECO:0000259" key="5">
    <source>
        <dbReference type="Pfam" id="PF01923"/>
    </source>
</evidence>
<keyword evidence="2 4" id="KW-0547">Nucleotide-binding</keyword>
<keyword evidence="1 4" id="KW-0808">Transferase</keyword>
<comment type="catalytic activity">
    <reaction evidence="4">
        <text>2 cob(II)alamin + reduced [electron-transfer flavoprotein] + 2 ATP = 2 adenosylcob(III)alamin + 2 triphosphate + oxidized [electron-transfer flavoprotein] + 3 H(+)</text>
        <dbReference type="Rhea" id="RHEA:28671"/>
        <dbReference type="Rhea" id="RHEA-COMP:10685"/>
        <dbReference type="Rhea" id="RHEA-COMP:10686"/>
        <dbReference type="ChEBI" id="CHEBI:15378"/>
        <dbReference type="ChEBI" id="CHEBI:16304"/>
        <dbReference type="ChEBI" id="CHEBI:18036"/>
        <dbReference type="ChEBI" id="CHEBI:18408"/>
        <dbReference type="ChEBI" id="CHEBI:30616"/>
        <dbReference type="ChEBI" id="CHEBI:57692"/>
        <dbReference type="ChEBI" id="CHEBI:58307"/>
        <dbReference type="EC" id="2.5.1.17"/>
    </reaction>
</comment>
<dbReference type="STRING" id="1618545.US53_C0055G0001"/>
<comment type="catalytic activity">
    <reaction evidence="4">
        <text>2 cob(II)yrinate a,c diamide + reduced [electron-transfer flavoprotein] + 2 ATP = 2 adenosylcob(III)yrinate a,c-diamide + 2 triphosphate + oxidized [electron-transfer flavoprotein] + 3 H(+)</text>
        <dbReference type="Rhea" id="RHEA:11528"/>
        <dbReference type="Rhea" id="RHEA-COMP:10685"/>
        <dbReference type="Rhea" id="RHEA-COMP:10686"/>
        <dbReference type="ChEBI" id="CHEBI:15378"/>
        <dbReference type="ChEBI" id="CHEBI:18036"/>
        <dbReference type="ChEBI" id="CHEBI:30616"/>
        <dbReference type="ChEBI" id="CHEBI:57692"/>
        <dbReference type="ChEBI" id="CHEBI:58307"/>
        <dbReference type="ChEBI" id="CHEBI:58503"/>
        <dbReference type="ChEBI" id="CHEBI:58537"/>
        <dbReference type="EC" id="2.5.1.17"/>
    </reaction>
</comment>
<comment type="pathway">
    <text evidence="4">Cofactor biosynthesis; adenosylcobalamin biosynthesis; adenosylcobalamin from cob(II)yrinate a,c-diamide: step 2/7.</text>
</comment>
<comment type="caution">
    <text evidence="6">The sequence shown here is derived from an EMBL/GenBank/DDBJ whole genome shotgun (WGS) entry which is preliminary data.</text>
</comment>
<dbReference type="Proteomes" id="UP000034591">
    <property type="component" value="Unassembled WGS sequence"/>
</dbReference>
<proteinExistence type="inferred from homology"/>
<name>A0A0G0HCV3_9BACT</name>
<keyword evidence="3 4" id="KW-0067">ATP-binding</keyword>
<dbReference type="UniPathway" id="UPA00148">
    <property type="reaction ID" value="UER00233"/>
</dbReference>
<feature type="non-terminal residue" evidence="6">
    <location>
        <position position="1"/>
    </location>
</feature>
<dbReference type="GO" id="GO:0009236">
    <property type="term" value="P:cobalamin biosynthetic process"/>
    <property type="evidence" value="ECO:0007669"/>
    <property type="project" value="UniProtKB-UniRule"/>
</dbReference>
<dbReference type="PANTHER" id="PTHR12213">
    <property type="entry name" value="CORRINOID ADENOSYLTRANSFERASE"/>
    <property type="match status" value="1"/>
</dbReference>
<dbReference type="InterPro" id="IPR016030">
    <property type="entry name" value="CblAdoTrfase-like"/>
</dbReference>
<dbReference type="Pfam" id="PF01923">
    <property type="entry name" value="Cob_adeno_trans"/>
    <property type="match status" value="1"/>
</dbReference>
<evidence type="ECO:0000313" key="7">
    <source>
        <dbReference type="Proteomes" id="UP000034591"/>
    </source>
</evidence>
<dbReference type="EMBL" id="LBTI01000055">
    <property type="protein sequence ID" value="KKQ36370.1"/>
    <property type="molecule type" value="Genomic_DNA"/>
</dbReference>
<evidence type="ECO:0000256" key="1">
    <source>
        <dbReference type="ARBA" id="ARBA00022679"/>
    </source>
</evidence>
<reference evidence="6 7" key="1">
    <citation type="journal article" date="2015" name="Nature">
        <title>rRNA introns, odd ribosomes, and small enigmatic genomes across a large radiation of phyla.</title>
        <authorList>
            <person name="Brown C.T."/>
            <person name="Hug L.A."/>
            <person name="Thomas B.C."/>
            <person name="Sharon I."/>
            <person name="Castelle C.J."/>
            <person name="Singh A."/>
            <person name="Wilkins M.J."/>
            <person name="Williams K.H."/>
            <person name="Banfield J.F."/>
        </authorList>
    </citation>
    <scope>NUCLEOTIDE SEQUENCE [LARGE SCALE GENOMIC DNA]</scope>
</reference>
<dbReference type="GO" id="GO:0005524">
    <property type="term" value="F:ATP binding"/>
    <property type="evidence" value="ECO:0007669"/>
    <property type="project" value="UniProtKB-UniRule"/>
</dbReference>
<dbReference type="PATRIC" id="fig|1618545.3.peg.719"/>
<dbReference type="Gene3D" id="1.20.1200.10">
    <property type="entry name" value="Cobalamin adenosyltransferase-like"/>
    <property type="match status" value="1"/>
</dbReference>
<gene>
    <name evidence="6" type="ORF">US53_C0055G0001</name>
</gene>
<protein>
    <recommendedName>
        <fullName evidence="4">Corrinoid adenosyltransferase</fullName>
        <ecNumber evidence="4">2.5.1.17</ecNumber>
    </recommendedName>
    <alternativeName>
        <fullName evidence="4">Cob(II)alamin adenosyltransferase</fullName>
    </alternativeName>
    <alternativeName>
        <fullName evidence="4">Cob(II)yrinic acid a,c-diamide adenosyltransferase</fullName>
    </alternativeName>
    <alternativeName>
        <fullName evidence="4">Cobinamide/cobalamin adenosyltransferase</fullName>
    </alternativeName>
</protein>
<dbReference type="SUPFAM" id="SSF89028">
    <property type="entry name" value="Cobalamin adenosyltransferase-like"/>
    <property type="match status" value="1"/>
</dbReference>
<feature type="domain" description="Cobalamin adenosyltransferase-like" evidence="5">
    <location>
        <begin position="3"/>
        <end position="120"/>
    </location>
</feature>
<organism evidence="6 7">
    <name type="scientific">Candidatus Woesebacteria bacterium GW2011_GWA1_37_7</name>
    <dbReference type="NCBI Taxonomy" id="1618545"/>
    <lineage>
        <taxon>Bacteria</taxon>
        <taxon>Candidatus Woeseibacteriota</taxon>
    </lineage>
</organism>
<evidence type="ECO:0000313" key="6">
    <source>
        <dbReference type="EMBL" id="KKQ36370.1"/>
    </source>
</evidence>
<comment type="similarity">
    <text evidence="4">Belongs to the Cob(I)alamin adenosyltransferase family.</text>
</comment>
<dbReference type="GO" id="GO:0008817">
    <property type="term" value="F:corrinoid adenosyltransferase activity"/>
    <property type="evidence" value="ECO:0007669"/>
    <property type="project" value="UniProtKB-UniRule"/>
</dbReference>
<dbReference type="InterPro" id="IPR029499">
    <property type="entry name" value="PduO-typ"/>
</dbReference>
<sequence>KLKVENILEEIQRDLFTIGSILAGSDLRFSISKTNKLEKTIDEFEGKLPVLKNFILPGGSLLGSYLHLGRTVARRAERGVVSLSLSLRNQKEFKNKRVISESVLPYLNRLSDFLFMLARYTNISSGEKEKIWKR</sequence>
<dbReference type="PANTHER" id="PTHR12213:SF0">
    <property type="entry name" value="CORRINOID ADENOSYLTRANSFERASE MMAB"/>
    <property type="match status" value="1"/>
</dbReference>
<dbReference type="AlphaFoldDB" id="A0A0G0HCV3"/>
<dbReference type="EC" id="2.5.1.17" evidence="4"/>
<evidence type="ECO:0000256" key="4">
    <source>
        <dbReference type="RuleBase" id="RU366026"/>
    </source>
</evidence>